<dbReference type="InterPro" id="IPR010718">
    <property type="entry name" value="DUF1294"/>
</dbReference>
<feature type="transmembrane region" description="Helical" evidence="1">
    <location>
        <begin position="72"/>
        <end position="89"/>
    </location>
</feature>
<keyword evidence="1" id="KW-1133">Transmembrane helix</keyword>
<evidence type="ECO:0008006" key="3">
    <source>
        <dbReference type="Google" id="ProtNLM"/>
    </source>
</evidence>
<feature type="transmembrane region" description="Helical" evidence="1">
    <location>
        <begin position="7"/>
        <end position="25"/>
    </location>
</feature>
<evidence type="ECO:0000256" key="1">
    <source>
        <dbReference type="SAM" id="Phobius"/>
    </source>
</evidence>
<proteinExistence type="predicted"/>
<comment type="caution">
    <text evidence="2">The sequence shown here is derived from an EMBL/GenBank/DDBJ whole genome shotgun (WGS) entry which is preliminary data.</text>
</comment>
<reference evidence="2" key="1">
    <citation type="submission" date="2019-08" db="EMBL/GenBank/DDBJ databases">
        <authorList>
            <person name="Kucharzyk K."/>
            <person name="Murdoch R.W."/>
            <person name="Higgins S."/>
            <person name="Loffler F."/>
        </authorList>
    </citation>
    <scope>NUCLEOTIDE SEQUENCE</scope>
</reference>
<organism evidence="2">
    <name type="scientific">bioreactor metagenome</name>
    <dbReference type="NCBI Taxonomy" id="1076179"/>
    <lineage>
        <taxon>unclassified sequences</taxon>
        <taxon>metagenomes</taxon>
        <taxon>ecological metagenomes</taxon>
    </lineage>
</organism>
<protein>
    <recommendedName>
        <fullName evidence="3">DUF1294 domain-containing protein</fullName>
    </recommendedName>
</protein>
<name>A0A644Y6E9_9ZZZZ</name>
<keyword evidence="1" id="KW-0812">Transmembrane</keyword>
<sequence length="93" mass="10898">MKEFYNVLIYVGLFVNILGFILMYVDKQKAIKHQWRISENTLMLVAALFGSFGVYGGMLVFRHKTKHLKFKILVPILIIIHLVIINYTFSHKI</sequence>
<dbReference type="Pfam" id="PF06961">
    <property type="entry name" value="DUF1294"/>
    <property type="match status" value="1"/>
</dbReference>
<accession>A0A644Y6E9</accession>
<feature type="transmembrane region" description="Helical" evidence="1">
    <location>
        <begin position="41"/>
        <end position="60"/>
    </location>
</feature>
<keyword evidence="1" id="KW-0472">Membrane</keyword>
<dbReference type="AlphaFoldDB" id="A0A644Y6E9"/>
<gene>
    <name evidence="2" type="ORF">SDC9_70633</name>
</gene>
<dbReference type="EMBL" id="VSSQ01004196">
    <property type="protein sequence ID" value="MPM24152.1"/>
    <property type="molecule type" value="Genomic_DNA"/>
</dbReference>
<evidence type="ECO:0000313" key="2">
    <source>
        <dbReference type="EMBL" id="MPM24152.1"/>
    </source>
</evidence>